<evidence type="ECO:0000256" key="1">
    <source>
        <dbReference type="SAM" id="MobiDB-lite"/>
    </source>
</evidence>
<dbReference type="KEGG" id="iva:Isova_0273"/>
<feature type="compositionally biased region" description="Acidic residues" evidence="1">
    <location>
        <begin position="1"/>
        <end position="20"/>
    </location>
</feature>
<dbReference type="AlphaFoldDB" id="F6FST5"/>
<dbReference type="EMBL" id="CP002810">
    <property type="protein sequence ID" value="AEG43076.1"/>
    <property type="molecule type" value="Genomic_DNA"/>
</dbReference>
<keyword evidence="3" id="KW-1185">Reference proteome</keyword>
<sequence>MSETDEGTYEGDDRPDEEREQTDASELSDEGVGGTMTEPNTMEPEEGLPEEG</sequence>
<reference evidence="2 3" key="1">
    <citation type="submission" date="2011-05" db="EMBL/GenBank/DDBJ databases">
        <title>Complete sequence of Isoptericola variabilis 225.</title>
        <authorList>
            <consortium name="US DOE Joint Genome Institute"/>
            <person name="Lucas S."/>
            <person name="Han J."/>
            <person name="Lapidus A."/>
            <person name="Cheng J.-F."/>
            <person name="Goodwin L."/>
            <person name="Pitluck S."/>
            <person name="Peters L."/>
            <person name="Mikhailova N."/>
            <person name="Zeytun A."/>
            <person name="Han C."/>
            <person name="Tapia R."/>
            <person name="Land M."/>
            <person name="Hauser L."/>
            <person name="Kyrpides N."/>
            <person name="Ivanova N."/>
            <person name="Pagani I."/>
            <person name="Siebers A."/>
            <person name="Allgaier M."/>
            <person name="Thelen M."/>
            <person name="Hugenholtz P."/>
            <person name="Gladden J."/>
            <person name="Woyke T."/>
        </authorList>
    </citation>
    <scope>NUCLEOTIDE SEQUENCE [LARGE SCALE GENOMIC DNA]</scope>
    <source>
        <strain evidence="3">225</strain>
    </source>
</reference>
<feature type="compositionally biased region" description="Acidic residues" evidence="1">
    <location>
        <begin position="43"/>
        <end position="52"/>
    </location>
</feature>
<dbReference type="RefSeq" id="WP_013837471.1">
    <property type="nucleotide sequence ID" value="NC_015588.1"/>
</dbReference>
<organism evidence="3">
    <name type="scientific">Isoptericola variabilis (strain 225)</name>
    <dbReference type="NCBI Taxonomy" id="743718"/>
    <lineage>
        <taxon>Bacteria</taxon>
        <taxon>Bacillati</taxon>
        <taxon>Actinomycetota</taxon>
        <taxon>Actinomycetes</taxon>
        <taxon>Micrococcales</taxon>
        <taxon>Promicromonosporaceae</taxon>
        <taxon>Isoptericola</taxon>
    </lineage>
</organism>
<proteinExistence type="predicted"/>
<dbReference type="STRING" id="743718.Isova_0273"/>
<dbReference type="Proteomes" id="UP000009236">
    <property type="component" value="Chromosome"/>
</dbReference>
<evidence type="ECO:0000313" key="2">
    <source>
        <dbReference type="EMBL" id="AEG43076.1"/>
    </source>
</evidence>
<gene>
    <name evidence="2" type="ordered locus">Isova_0273</name>
</gene>
<name>F6FST5_ISOV2</name>
<accession>F6FST5</accession>
<feature type="region of interest" description="Disordered" evidence="1">
    <location>
        <begin position="1"/>
        <end position="52"/>
    </location>
</feature>
<protein>
    <submittedName>
        <fullName evidence="2">Uncharacterized protein</fullName>
    </submittedName>
</protein>
<evidence type="ECO:0000313" key="3">
    <source>
        <dbReference type="Proteomes" id="UP000009236"/>
    </source>
</evidence>
<dbReference type="HOGENOM" id="CLU_3080715_0_0_11"/>